<reference evidence="1" key="1">
    <citation type="submission" date="2021-03" db="EMBL/GenBank/DDBJ databases">
        <title>Evolutionary priming and transition to the ectomycorrhizal habit in an iconic lineage of mushroom-forming fungi: is preadaptation a requirement?</title>
        <authorList>
            <consortium name="DOE Joint Genome Institute"/>
            <person name="Looney B.P."/>
            <person name="Miyauchi S."/>
            <person name="Morin E."/>
            <person name="Drula E."/>
            <person name="Courty P.E."/>
            <person name="Chicoki N."/>
            <person name="Fauchery L."/>
            <person name="Kohler A."/>
            <person name="Kuo A."/>
            <person name="LaButti K."/>
            <person name="Pangilinan J."/>
            <person name="Lipzen A."/>
            <person name="Riley R."/>
            <person name="Andreopoulos W."/>
            <person name="He G."/>
            <person name="Johnson J."/>
            <person name="Barry K.W."/>
            <person name="Grigoriev I.V."/>
            <person name="Nagy L."/>
            <person name="Hibbett D."/>
            <person name="Henrissat B."/>
            <person name="Matheny P.B."/>
            <person name="Labbe J."/>
            <person name="Martin A.F."/>
        </authorList>
    </citation>
    <scope>NUCLEOTIDE SEQUENCE</scope>
    <source>
        <strain evidence="1">BPL698</strain>
    </source>
</reference>
<dbReference type="Proteomes" id="UP001207468">
    <property type="component" value="Unassembled WGS sequence"/>
</dbReference>
<gene>
    <name evidence="1" type="ORF">F5148DRAFT_1266636</name>
</gene>
<proteinExistence type="predicted"/>
<comment type="caution">
    <text evidence="1">The sequence shown here is derived from an EMBL/GenBank/DDBJ whole genome shotgun (WGS) entry which is preliminary data.</text>
</comment>
<evidence type="ECO:0000313" key="1">
    <source>
        <dbReference type="EMBL" id="KAI9435379.1"/>
    </source>
</evidence>
<protein>
    <submittedName>
        <fullName evidence="1">Uncharacterized protein</fullName>
    </submittedName>
</protein>
<organism evidence="1 2">
    <name type="scientific">Russula earlei</name>
    <dbReference type="NCBI Taxonomy" id="71964"/>
    <lineage>
        <taxon>Eukaryota</taxon>
        <taxon>Fungi</taxon>
        <taxon>Dikarya</taxon>
        <taxon>Basidiomycota</taxon>
        <taxon>Agaricomycotina</taxon>
        <taxon>Agaricomycetes</taxon>
        <taxon>Russulales</taxon>
        <taxon>Russulaceae</taxon>
        <taxon>Russula</taxon>
    </lineage>
</organism>
<keyword evidence="2" id="KW-1185">Reference proteome</keyword>
<dbReference type="EMBL" id="JAGFNK010001064">
    <property type="protein sequence ID" value="KAI9435379.1"/>
    <property type="molecule type" value="Genomic_DNA"/>
</dbReference>
<name>A0ACC0TSP1_9AGAM</name>
<evidence type="ECO:0000313" key="2">
    <source>
        <dbReference type="Proteomes" id="UP001207468"/>
    </source>
</evidence>
<accession>A0ACC0TSP1</accession>
<sequence length="375" mass="42485">MPRNRRRVVDTVSDHIDDDDATQPQSRDVDPVDAEGEEEDEQPRPPKRRNLSRFGQGQAESSKMAKARDAMEAERSDDGAGERDATPAFDGDELGNKPLSRHDAPRLQGMASDWNMIESHLKENAFSLLTEVSAAVAEHADEGTADEELERLDSLMRDLIDIDVEIRSHEHILRDLHPTACRWRRDRELFFAPVSLTCPPDVLCELQVNVLDTYQTQTQEKLDEYKKRTSRQKYAKSEAYAAFRQSIYEVQHPNEAMPPVVEFLPQEEGDNSDDDDDDDIQVGGVLQDLNCPITLTPLVDPQTSTVCQHSFSAAAIRQVLGPNRFTKKKCPASGCNQMICLNDLKPNKDLARRVNAQQRRAQRREEEHDAEEVVE</sequence>